<name>A0A8K1FDZ9_PYTOL</name>
<dbReference type="GO" id="GO:0006367">
    <property type="term" value="P:transcription initiation at RNA polymerase II promoter"/>
    <property type="evidence" value="ECO:0007669"/>
    <property type="project" value="InterPro"/>
</dbReference>
<dbReference type="GO" id="GO:0016251">
    <property type="term" value="F:RNA polymerase II general transcription initiation factor activity"/>
    <property type="evidence" value="ECO:0007669"/>
    <property type="project" value="TreeGrafter"/>
</dbReference>
<dbReference type="GO" id="GO:0003677">
    <property type="term" value="F:DNA binding"/>
    <property type="evidence" value="ECO:0007669"/>
    <property type="project" value="UniProtKB-KW"/>
</dbReference>
<feature type="compositionally biased region" description="Low complexity" evidence="8">
    <location>
        <begin position="387"/>
        <end position="411"/>
    </location>
</feature>
<dbReference type="Proteomes" id="UP000794436">
    <property type="component" value="Unassembled WGS sequence"/>
</dbReference>
<feature type="region of interest" description="Disordered" evidence="8">
    <location>
        <begin position="387"/>
        <end position="451"/>
    </location>
</feature>
<comment type="subcellular location">
    <subcellularLocation>
        <location evidence="1 7">Nucleus</location>
    </subcellularLocation>
</comment>
<sequence>MSLEYFRSSEGDVSGRLHERTVSSLALFSRELALMATSTSGLMRANGASARPAARVNGAQGAKEEETFVLRATPSIKRYNIARFDVPTVPKFSTCAQPVMMYREPEKVIEDEEEKKEEEIGYNPALRKRRRRRRKDTRTANWVIEDNEGKNKYVGAFEGGQSSMYCLFVKNRHNDEFSVIPVEHWFRFKKPLNYRTLTLEEAEELNNEKKRAVERWLMKHKMFNDEKTESNDVVGAPRVRTGAVGGGAKKKPGEEGGDIFEVKESKPRRAAPRPKKAAEGEAMGEDGGDFDEKFDDDESEAEIEHEDAKAVESESDDEDFGEGEGTGKLTETGQAMKDLLKRAQSGEMSADKEQDNETGEGSDEEYSAQDMDVIRDLGGNIIRGRAPAAAASGGDANANGGDKSGDANGSAKGNEATNGKRTATDDAPGQPPAKVQKTPPPKPVAPTASSAVKLTEAHVQNELIRFGGRMKSRDLLKKLKKLLQTDSDRALLKDILRTICNVEKDAIEGNLFVLKAQFR</sequence>
<dbReference type="InterPro" id="IPR008851">
    <property type="entry name" value="TFIIF-alpha"/>
</dbReference>
<reference evidence="9" key="1">
    <citation type="submission" date="2019-03" db="EMBL/GenBank/DDBJ databases">
        <title>Long read genome sequence of the mycoparasitic Pythium oligandrum ATCC 38472 isolated from sugarbeet rhizosphere.</title>
        <authorList>
            <person name="Gaulin E."/>
        </authorList>
    </citation>
    <scope>NUCLEOTIDE SEQUENCE</scope>
    <source>
        <strain evidence="9">ATCC 38472_TT</strain>
    </source>
</reference>
<gene>
    <name evidence="9" type="ORF">Poli38472_008765</name>
</gene>
<dbReference type="GO" id="GO:0005674">
    <property type="term" value="C:transcription factor TFIIF complex"/>
    <property type="evidence" value="ECO:0007669"/>
    <property type="project" value="TreeGrafter"/>
</dbReference>
<keyword evidence="6 7" id="KW-0539">Nucleus</keyword>
<evidence type="ECO:0000256" key="4">
    <source>
        <dbReference type="ARBA" id="ARBA00023125"/>
    </source>
</evidence>
<evidence type="ECO:0000256" key="7">
    <source>
        <dbReference type="RuleBase" id="RU366044"/>
    </source>
</evidence>
<feature type="compositionally biased region" description="Acidic residues" evidence="8">
    <location>
        <begin position="282"/>
        <end position="305"/>
    </location>
</feature>
<comment type="caution">
    <text evidence="9">The sequence shown here is derived from an EMBL/GenBank/DDBJ whole genome shotgun (WGS) entry which is preliminary data.</text>
</comment>
<organism evidence="9 10">
    <name type="scientific">Pythium oligandrum</name>
    <name type="common">Mycoparasitic fungus</name>
    <dbReference type="NCBI Taxonomy" id="41045"/>
    <lineage>
        <taxon>Eukaryota</taxon>
        <taxon>Sar</taxon>
        <taxon>Stramenopiles</taxon>
        <taxon>Oomycota</taxon>
        <taxon>Peronosporomycetes</taxon>
        <taxon>Pythiales</taxon>
        <taxon>Pythiaceae</taxon>
        <taxon>Pythium</taxon>
    </lineage>
</organism>
<dbReference type="InterPro" id="IPR011039">
    <property type="entry name" value="TFIIF_interaction"/>
</dbReference>
<keyword evidence="3 7" id="KW-0805">Transcription regulation</keyword>
<evidence type="ECO:0000256" key="2">
    <source>
        <dbReference type="ARBA" id="ARBA00005249"/>
    </source>
</evidence>
<dbReference type="Pfam" id="PF05793">
    <property type="entry name" value="TFIIF_alpha"/>
    <property type="match status" value="1"/>
</dbReference>
<dbReference type="PANTHER" id="PTHR13011:SF0">
    <property type="entry name" value="GENERAL TRANSCRIPTION FACTOR IIF SUBUNIT 1"/>
    <property type="match status" value="1"/>
</dbReference>
<comment type="similarity">
    <text evidence="2 7">Belongs to the TFIIF alpha subunit family.</text>
</comment>
<keyword evidence="4 7" id="KW-0238">DNA-binding</keyword>
<dbReference type="AlphaFoldDB" id="A0A8K1FDZ9"/>
<accession>A0A8K1FDZ9</accession>
<evidence type="ECO:0000256" key="8">
    <source>
        <dbReference type="SAM" id="MobiDB-lite"/>
    </source>
</evidence>
<feature type="compositionally biased region" description="Acidic residues" evidence="8">
    <location>
        <begin position="356"/>
        <end position="367"/>
    </location>
</feature>
<keyword evidence="5 7" id="KW-0804">Transcription</keyword>
<evidence type="ECO:0000256" key="6">
    <source>
        <dbReference type="ARBA" id="ARBA00023242"/>
    </source>
</evidence>
<dbReference type="EMBL" id="SPLM01000146">
    <property type="protein sequence ID" value="TMW56117.1"/>
    <property type="molecule type" value="Genomic_DNA"/>
</dbReference>
<evidence type="ECO:0000256" key="1">
    <source>
        <dbReference type="ARBA" id="ARBA00004123"/>
    </source>
</evidence>
<feature type="compositionally biased region" description="Acidic residues" evidence="8">
    <location>
        <begin position="313"/>
        <end position="322"/>
    </location>
</feature>
<feature type="region of interest" description="Disordered" evidence="8">
    <location>
        <begin position="236"/>
        <end position="373"/>
    </location>
</feature>
<protein>
    <recommendedName>
        <fullName evidence="7">Transcription initiation factor IIF subunit alpha</fullName>
    </recommendedName>
</protein>
<dbReference type="GO" id="GO:0001096">
    <property type="term" value="F:TFIIF-class transcription factor complex binding"/>
    <property type="evidence" value="ECO:0007669"/>
    <property type="project" value="TreeGrafter"/>
</dbReference>
<keyword evidence="10" id="KW-1185">Reference proteome</keyword>
<comment type="function">
    <text evidence="7">TFIIF is a general transcription initiation factor that binds to RNA polymerase II and helps to recruit it to the initiation complex in collaboration with TFIIB. It promotes transcription elongation.</text>
</comment>
<evidence type="ECO:0000256" key="3">
    <source>
        <dbReference type="ARBA" id="ARBA00023015"/>
    </source>
</evidence>
<dbReference type="SUPFAM" id="SSF50916">
    <property type="entry name" value="Rap30/74 interaction domains"/>
    <property type="match status" value="1"/>
</dbReference>
<dbReference type="GO" id="GO:0032968">
    <property type="term" value="P:positive regulation of transcription elongation by RNA polymerase II"/>
    <property type="evidence" value="ECO:0007669"/>
    <property type="project" value="InterPro"/>
</dbReference>
<dbReference type="OrthoDB" id="76676at2759"/>
<proteinExistence type="inferred from homology"/>
<dbReference type="PANTHER" id="PTHR13011">
    <property type="entry name" value="TFIIF-ALPHA"/>
    <property type="match status" value="1"/>
</dbReference>
<evidence type="ECO:0000313" key="9">
    <source>
        <dbReference type="EMBL" id="TMW56117.1"/>
    </source>
</evidence>
<evidence type="ECO:0000313" key="10">
    <source>
        <dbReference type="Proteomes" id="UP000794436"/>
    </source>
</evidence>
<evidence type="ECO:0000256" key="5">
    <source>
        <dbReference type="ARBA" id="ARBA00023163"/>
    </source>
</evidence>